<keyword evidence="3" id="KW-1185">Reference proteome</keyword>
<proteinExistence type="predicted"/>
<dbReference type="Proteomes" id="UP000316079">
    <property type="component" value="Unassembled WGS sequence"/>
</dbReference>
<dbReference type="OrthoDB" id="4255at2759"/>
<evidence type="ECO:0000256" key="1">
    <source>
        <dbReference type="SAM" id="MobiDB-lite"/>
    </source>
</evidence>
<protein>
    <submittedName>
        <fullName evidence="2">Uncharacterized protein</fullName>
    </submittedName>
</protein>
<sequence length="206" mass="22585">MKVEEIQSLAPQEPCRRGGSETIRGSRLAGEQIHGPISPSLCFSSDQPIQGFPPQMLSVDELLLLSQSYACDITKLMIPPTENSPISEEEAAVAGEHLAIELKASGLRYRQNLCGTDLCRAHMRNELQMERAAASCRSVALKETDELKNELGLFEGKLPLWPTPLSSLLSPRLMFLCCCSVRSVFLSGFALTQKNPLLINSSRLAV</sequence>
<feature type="region of interest" description="Disordered" evidence="1">
    <location>
        <begin position="1"/>
        <end position="22"/>
    </location>
</feature>
<evidence type="ECO:0000313" key="3">
    <source>
        <dbReference type="Proteomes" id="UP000316079"/>
    </source>
</evidence>
<gene>
    <name evidence="2" type="ORF">DNTS_021764</name>
</gene>
<evidence type="ECO:0000313" key="2">
    <source>
        <dbReference type="EMBL" id="TRY91609.1"/>
    </source>
</evidence>
<dbReference type="EMBL" id="SRMA01025733">
    <property type="protein sequence ID" value="TRY91609.1"/>
    <property type="molecule type" value="Genomic_DNA"/>
</dbReference>
<reference evidence="2 3" key="1">
    <citation type="journal article" date="2019" name="Sci. Data">
        <title>Hybrid genome assembly and annotation of Danionella translucida.</title>
        <authorList>
            <person name="Kadobianskyi M."/>
            <person name="Schulze L."/>
            <person name="Schuelke M."/>
            <person name="Judkewitz B."/>
        </authorList>
    </citation>
    <scope>NUCLEOTIDE SEQUENCE [LARGE SCALE GENOMIC DNA]</scope>
    <source>
        <strain evidence="2 3">Bolton</strain>
    </source>
</reference>
<accession>A0A553QNQ3</accession>
<comment type="caution">
    <text evidence="2">The sequence shown here is derived from an EMBL/GenBank/DDBJ whole genome shotgun (WGS) entry which is preliminary data.</text>
</comment>
<organism evidence="2 3">
    <name type="scientific">Danionella cerebrum</name>
    <dbReference type="NCBI Taxonomy" id="2873325"/>
    <lineage>
        <taxon>Eukaryota</taxon>
        <taxon>Metazoa</taxon>
        <taxon>Chordata</taxon>
        <taxon>Craniata</taxon>
        <taxon>Vertebrata</taxon>
        <taxon>Euteleostomi</taxon>
        <taxon>Actinopterygii</taxon>
        <taxon>Neopterygii</taxon>
        <taxon>Teleostei</taxon>
        <taxon>Ostariophysi</taxon>
        <taxon>Cypriniformes</taxon>
        <taxon>Danionidae</taxon>
        <taxon>Danioninae</taxon>
        <taxon>Danionella</taxon>
    </lineage>
</organism>
<name>A0A553QNQ3_9TELE</name>
<dbReference type="AlphaFoldDB" id="A0A553QNQ3"/>